<protein>
    <submittedName>
        <fullName evidence="1">Midasin</fullName>
    </submittedName>
</protein>
<accession>A0ACC0HPB6</accession>
<name>A0ACC0HPB6_9ERIC</name>
<reference evidence="1 2" key="1">
    <citation type="journal article" date="2022" name="Plant J.">
        <title>Chromosome-level genome of Camellia lanceoleosa provides a valuable resource for understanding genome evolution and self-incompatibility.</title>
        <authorList>
            <person name="Gong W."/>
            <person name="Xiao S."/>
            <person name="Wang L."/>
            <person name="Liao Z."/>
            <person name="Chang Y."/>
            <person name="Mo W."/>
            <person name="Hu G."/>
            <person name="Li W."/>
            <person name="Zhao G."/>
            <person name="Zhu H."/>
            <person name="Hu X."/>
            <person name="Ji K."/>
            <person name="Xiang X."/>
            <person name="Song Q."/>
            <person name="Yuan D."/>
            <person name="Jin S."/>
            <person name="Zhang L."/>
        </authorList>
    </citation>
    <scope>NUCLEOTIDE SEQUENCE [LARGE SCALE GENOMIC DNA]</scope>
    <source>
        <strain evidence="1">SQ_2022a</strain>
    </source>
</reference>
<proteinExistence type="predicted"/>
<dbReference type="EMBL" id="CM045761">
    <property type="protein sequence ID" value="KAI8014310.1"/>
    <property type="molecule type" value="Genomic_DNA"/>
</dbReference>
<comment type="caution">
    <text evidence="1">The sequence shown here is derived from an EMBL/GenBank/DDBJ whole genome shotgun (WGS) entry which is preliminary data.</text>
</comment>
<sequence>MGTANQYYFRSMALVYLLQQICLNFHNDFTLEQVNRSGSFLDHLMVIQQEQRAAAYSFVEHLGHLRKCVSLFENLLPSSLASDTPNDEQDDLNEVPGKDAKDDEDGQLESAMGETGDDGEIIDEKLWDKDDEENPNSAKDKYESGPSVKDTDSSGRELRAKEDSDSATPADEAGELNPNELDKQEAENENQDDLDNSENLEDMNMDKEEAFADQTC</sequence>
<dbReference type="Proteomes" id="UP001060215">
    <property type="component" value="Chromosome 4"/>
</dbReference>
<evidence type="ECO:0000313" key="1">
    <source>
        <dbReference type="EMBL" id="KAI8014310.1"/>
    </source>
</evidence>
<gene>
    <name evidence="1" type="ORF">LOK49_LG05G02742</name>
</gene>
<evidence type="ECO:0000313" key="2">
    <source>
        <dbReference type="Proteomes" id="UP001060215"/>
    </source>
</evidence>
<organism evidence="1 2">
    <name type="scientific">Camellia lanceoleosa</name>
    <dbReference type="NCBI Taxonomy" id="1840588"/>
    <lineage>
        <taxon>Eukaryota</taxon>
        <taxon>Viridiplantae</taxon>
        <taxon>Streptophyta</taxon>
        <taxon>Embryophyta</taxon>
        <taxon>Tracheophyta</taxon>
        <taxon>Spermatophyta</taxon>
        <taxon>Magnoliopsida</taxon>
        <taxon>eudicotyledons</taxon>
        <taxon>Gunneridae</taxon>
        <taxon>Pentapetalae</taxon>
        <taxon>asterids</taxon>
        <taxon>Ericales</taxon>
        <taxon>Theaceae</taxon>
        <taxon>Camellia</taxon>
    </lineage>
</organism>
<keyword evidence="2" id="KW-1185">Reference proteome</keyword>